<gene>
    <name evidence="1" type="ORF">ECRASSUSDP1_LOCUS13891</name>
</gene>
<dbReference type="Proteomes" id="UP001295684">
    <property type="component" value="Unassembled WGS sequence"/>
</dbReference>
<evidence type="ECO:0000313" key="1">
    <source>
        <dbReference type="EMBL" id="CAI2372560.1"/>
    </source>
</evidence>
<keyword evidence="2" id="KW-1185">Reference proteome</keyword>
<proteinExistence type="predicted"/>
<accession>A0AAD1USB0</accession>
<protein>
    <submittedName>
        <fullName evidence="1">Uncharacterized protein</fullName>
    </submittedName>
</protein>
<comment type="caution">
    <text evidence="1">The sequence shown here is derived from an EMBL/GenBank/DDBJ whole genome shotgun (WGS) entry which is preliminary data.</text>
</comment>
<reference evidence="1" key="1">
    <citation type="submission" date="2023-07" db="EMBL/GenBank/DDBJ databases">
        <authorList>
            <consortium name="AG Swart"/>
            <person name="Singh M."/>
            <person name="Singh A."/>
            <person name="Seah K."/>
            <person name="Emmerich C."/>
        </authorList>
    </citation>
    <scope>NUCLEOTIDE SEQUENCE</scope>
    <source>
        <strain evidence="1">DP1</strain>
    </source>
</reference>
<dbReference type="AlphaFoldDB" id="A0AAD1USB0"/>
<sequence length="266" mass="30955">MKTGNQRDITRLIGDKVSQFYAKNVLPRPNLRFARAKHSSLTRNNSRIAEPNTNNFKLSRIPEFNGKAIQQITSERTTEFPELKSAQKITKTLKNSSIVPKKNKFSQARVSMDDIKKLDAKSEHFWTIKNIFASNSKTNEKYQDLKTLRSFRKNNRWIGQDIKSPVVKKNEMIKLCLTKATPKIVRARKFNYVKAQNSGPVYLSPRKLYLKYKATGKLEQKLKIKGKSSKQKNLDILRFLDQRRKESEYFQNFSDTSNNSQISESR</sequence>
<name>A0AAD1USB0_EUPCR</name>
<dbReference type="EMBL" id="CAMPGE010013851">
    <property type="protein sequence ID" value="CAI2372560.1"/>
    <property type="molecule type" value="Genomic_DNA"/>
</dbReference>
<organism evidence="1 2">
    <name type="scientific">Euplotes crassus</name>
    <dbReference type="NCBI Taxonomy" id="5936"/>
    <lineage>
        <taxon>Eukaryota</taxon>
        <taxon>Sar</taxon>
        <taxon>Alveolata</taxon>
        <taxon>Ciliophora</taxon>
        <taxon>Intramacronucleata</taxon>
        <taxon>Spirotrichea</taxon>
        <taxon>Hypotrichia</taxon>
        <taxon>Euplotida</taxon>
        <taxon>Euplotidae</taxon>
        <taxon>Moneuplotes</taxon>
    </lineage>
</organism>
<evidence type="ECO:0000313" key="2">
    <source>
        <dbReference type="Proteomes" id="UP001295684"/>
    </source>
</evidence>